<keyword evidence="2" id="KW-1185">Reference proteome</keyword>
<name>A0A9D3XNG6_9SAUR</name>
<organism evidence="1 2">
    <name type="scientific">Mauremys mutica</name>
    <name type="common">yellowpond turtle</name>
    <dbReference type="NCBI Taxonomy" id="74926"/>
    <lineage>
        <taxon>Eukaryota</taxon>
        <taxon>Metazoa</taxon>
        <taxon>Chordata</taxon>
        <taxon>Craniata</taxon>
        <taxon>Vertebrata</taxon>
        <taxon>Euteleostomi</taxon>
        <taxon>Archelosauria</taxon>
        <taxon>Testudinata</taxon>
        <taxon>Testudines</taxon>
        <taxon>Cryptodira</taxon>
        <taxon>Durocryptodira</taxon>
        <taxon>Testudinoidea</taxon>
        <taxon>Geoemydidae</taxon>
        <taxon>Geoemydinae</taxon>
        <taxon>Mauremys</taxon>
    </lineage>
</organism>
<evidence type="ECO:0000313" key="1">
    <source>
        <dbReference type="EMBL" id="KAH1182691.1"/>
    </source>
</evidence>
<protein>
    <submittedName>
        <fullName evidence="1">Uncharacterized protein</fullName>
    </submittedName>
</protein>
<proteinExistence type="predicted"/>
<comment type="caution">
    <text evidence="1">The sequence shown here is derived from an EMBL/GenBank/DDBJ whole genome shotgun (WGS) entry which is preliminary data.</text>
</comment>
<sequence>MRLLMPFKNETSLKHFLYAFSVLAAVHMRTGVARDILCGKETSPGRKHESIQNRVQGIATESRLISFKKYCTARLSHGERPSLVRSLVGSQCHVLCPPQ</sequence>
<dbReference type="AlphaFoldDB" id="A0A9D3XNG6"/>
<dbReference type="EMBL" id="JAHDVG010000466">
    <property type="protein sequence ID" value="KAH1182691.1"/>
    <property type="molecule type" value="Genomic_DNA"/>
</dbReference>
<reference evidence="1" key="1">
    <citation type="submission" date="2021-09" db="EMBL/GenBank/DDBJ databases">
        <title>The genome of Mauremys mutica provides insights into the evolution of semi-aquatic lifestyle.</title>
        <authorList>
            <person name="Gong S."/>
            <person name="Gao Y."/>
        </authorList>
    </citation>
    <scope>NUCLEOTIDE SEQUENCE</scope>
    <source>
        <strain evidence="1">MM-2020</strain>
        <tissue evidence="1">Muscle</tissue>
    </source>
</reference>
<dbReference type="Proteomes" id="UP000827986">
    <property type="component" value="Unassembled WGS sequence"/>
</dbReference>
<accession>A0A9D3XNG6</accession>
<evidence type="ECO:0000313" key="2">
    <source>
        <dbReference type="Proteomes" id="UP000827986"/>
    </source>
</evidence>
<gene>
    <name evidence="1" type="ORF">KIL84_004183</name>
</gene>